<name>A0A845RF56_9FIRM</name>
<evidence type="ECO:0000259" key="2">
    <source>
        <dbReference type="Pfam" id="PF01926"/>
    </source>
</evidence>
<comment type="caution">
    <text evidence="3">The sequence shown here is derived from an EMBL/GenBank/DDBJ whole genome shotgun (WGS) entry which is preliminary data.</text>
</comment>
<keyword evidence="1" id="KW-0812">Transmembrane</keyword>
<evidence type="ECO:0000313" key="4">
    <source>
        <dbReference type="Proteomes" id="UP000446348"/>
    </source>
</evidence>
<dbReference type="OrthoDB" id="9255830at2"/>
<dbReference type="RefSeq" id="WP_160208108.1">
    <property type="nucleotide sequence ID" value="NZ_QXWZ01000001.1"/>
</dbReference>
<reference evidence="3 4" key="1">
    <citation type="submission" date="2018-08" db="EMBL/GenBank/DDBJ databases">
        <title>Murine metabolic-syndrome-specific gut microbial biobank.</title>
        <authorList>
            <person name="Liu C."/>
        </authorList>
    </citation>
    <scope>NUCLEOTIDE SEQUENCE [LARGE SCALE GENOMIC DNA]</scope>
    <source>
        <strain evidence="3 4">X69</strain>
    </source>
</reference>
<sequence>MDCKTNIFDALKEEILKSDLPEEEKSRRIARITKAGSQRVNLMLVGTTGSGKSSTVNALFDMSVAKVGVGADPETKGIVRFDLGNLTIWDTPGLGDEEEQDKAHIRQIAKKLSEKDKNSYPLIDLVLVVLDASSKDLAVSYDVINNTLIPILGKENACRILIGLNQSDLAMKGRNWDSNRNVPNPVLNEFLARKADSVKRRIYESTGVAVEPVCYCAGYTDGEEKQEPYNLAKLLYAILTAVPEEKRLLLSDKLNTIESHWTFHDNEKNYGEAVQNSFWDALLKNVLDGMEKGAVVGGCIIGFPGVLLGGLSGAVIGGLRSLVAKPLSRLKPVMKILK</sequence>
<dbReference type="EMBL" id="QXWZ01000001">
    <property type="protein sequence ID" value="NBI77341.1"/>
    <property type="molecule type" value="Genomic_DNA"/>
</dbReference>
<keyword evidence="1" id="KW-1133">Transmembrane helix</keyword>
<dbReference type="GO" id="GO:0005525">
    <property type="term" value="F:GTP binding"/>
    <property type="evidence" value="ECO:0007669"/>
    <property type="project" value="InterPro"/>
</dbReference>
<proteinExistence type="predicted"/>
<feature type="domain" description="G" evidence="2">
    <location>
        <begin position="42"/>
        <end position="152"/>
    </location>
</feature>
<dbReference type="InterPro" id="IPR006073">
    <property type="entry name" value="GTP-bd"/>
</dbReference>
<evidence type="ECO:0000313" key="3">
    <source>
        <dbReference type="EMBL" id="NBI77341.1"/>
    </source>
</evidence>
<feature type="transmembrane region" description="Helical" evidence="1">
    <location>
        <begin position="294"/>
        <end position="319"/>
    </location>
</feature>
<dbReference type="SUPFAM" id="SSF52540">
    <property type="entry name" value="P-loop containing nucleoside triphosphate hydrolases"/>
    <property type="match status" value="1"/>
</dbReference>
<protein>
    <submittedName>
        <fullName evidence="3">GTP-binding protein</fullName>
    </submittedName>
</protein>
<dbReference type="Proteomes" id="UP000446348">
    <property type="component" value="Unassembled WGS sequence"/>
</dbReference>
<evidence type="ECO:0000256" key="1">
    <source>
        <dbReference type="SAM" id="Phobius"/>
    </source>
</evidence>
<dbReference type="Gene3D" id="3.40.50.300">
    <property type="entry name" value="P-loop containing nucleotide triphosphate hydrolases"/>
    <property type="match status" value="1"/>
</dbReference>
<accession>A0A845RF56</accession>
<gene>
    <name evidence="3" type="ORF">D3Z39_00370</name>
</gene>
<dbReference type="AlphaFoldDB" id="A0A845RF56"/>
<dbReference type="Pfam" id="PF01926">
    <property type="entry name" value="MMR_HSR1"/>
    <property type="match status" value="1"/>
</dbReference>
<dbReference type="InterPro" id="IPR027417">
    <property type="entry name" value="P-loop_NTPase"/>
</dbReference>
<keyword evidence="1" id="KW-0472">Membrane</keyword>
<organism evidence="3 4">
    <name type="scientific">Anaerotruncus colihominis</name>
    <dbReference type="NCBI Taxonomy" id="169435"/>
    <lineage>
        <taxon>Bacteria</taxon>
        <taxon>Bacillati</taxon>
        <taxon>Bacillota</taxon>
        <taxon>Clostridia</taxon>
        <taxon>Eubacteriales</taxon>
        <taxon>Oscillospiraceae</taxon>
        <taxon>Anaerotruncus</taxon>
    </lineage>
</organism>